<accession>A0A518HI02</accession>
<dbReference type="Proteomes" id="UP000319004">
    <property type="component" value="Chromosome"/>
</dbReference>
<evidence type="ECO:0000313" key="2">
    <source>
        <dbReference type="EMBL" id="QDV40473.1"/>
    </source>
</evidence>
<dbReference type="KEGG" id="snep:Enr13x_02790"/>
<dbReference type="RefSeq" id="WP_145384349.1">
    <property type="nucleotide sequence ID" value="NZ_CP037423.1"/>
</dbReference>
<organism evidence="2 3">
    <name type="scientific">Stieleria neptunia</name>
    <dbReference type="NCBI Taxonomy" id="2527979"/>
    <lineage>
        <taxon>Bacteria</taxon>
        <taxon>Pseudomonadati</taxon>
        <taxon>Planctomycetota</taxon>
        <taxon>Planctomycetia</taxon>
        <taxon>Pirellulales</taxon>
        <taxon>Pirellulaceae</taxon>
        <taxon>Stieleria</taxon>
    </lineage>
</organism>
<protein>
    <submittedName>
        <fullName evidence="2">Uncharacterized protein</fullName>
    </submittedName>
</protein>
<keyword evidence="1" id="KW-0812">Transmembrane</keyword>
<dbReference type="OrthoDB" id="6025129at2"/>
<proteinExistence type="predicted"/>
<feature type="transmembrane region" description="Helical" evidence="1">
    <location>
        <begin position="52"/>
        <end position="76"/>
    </location>
</feature>
<keyword evidence="3" id="KW-1185">Reference proteome</keyword>
<sequence length="157" mass="16358">MIRNVTAIVAGLIAGSIFNMALVSLSHAVYPLPDGIDPNDFEAFRDHVQANGMPTGALLIVLVAHAGGSFVSGLVCGLIAKRTWYIAAAALGVLWMCGGITMLMMLPAPMWFAVADTVLYVPVALLGVRLGGTLVGPPPQPPTDEAYATLALTDNLN</sequence>
<keyword evidence="1" id="KW-1133">Transmembrane helix</keyword>
<dbReference type="EMBL" id="CP037423">
    <property type="protein sequence ID" value="QDV40473.1"/>
    <property type="molecule type" value="Genomic_DNA"/>
</dbReference>
<evidence type="ECO:0000313" key="3">
    <source>
        <dbReference type="Proteomes" id="UP000319004"/>
    </source>
</evidence>
<gene>
    <name evidence="2" type="ORF">Enr13x_02790</name>
</gene>
<feature type="transmembrane region" description="Helical" evidence="1">
    <location>
        <begin position="83"/>
        <end position="104"/>
    </location>
</feature>
<evidence type="ECO:0000256" key="1">
    <source>
        <dbReference type="SAM" id="Phobius"/>
    </source>
</evidence>
<keyword evidence="1" id="KW-0472">Membrane</keyword>
<name>A0A518HI02_9BACT</name>
<reference evidence="2 3" key="1">
    <citation type="submission" date="2019-03" db="EMBL/GenBank/DDBJ databases">
        <title>Deep-cultivation of Planctomycetes and their phenomic and genomic characterization uncovers novel biology.</title>
        <authorList>
            <person name="Wiegand S."/>
            <person name="Jogler M."/>
            <person name="Boedeker C."/>
            <person name="Pinto D."/>
            <person name="Vollmers J."/>
            <person name="Rivas-Marin E."/>
            <person name="Kohn T."/>
            <person name="Peeters S.H."/>
            <person name="Heuer A."/>
            <person name="Rast P."/>
            <person name="Oberbeckmann S."/>
            <person name="Bunk B."/>
            <person name="Jeske O."/>
            <person name="Meyerdierks A."/>
            <person name="Storesund J.E."/>
            <person name="Kallscheuer N."/>
            <person name="Luecker S."/>
            <person name="Lage O.M."/>
            <person name="Pohl T."/>
            <person name="Merkel B.J."/>
            <person name="Hornburger P."/>
            <person name="Mueller R.-W."/>
            <person name="Bruemmer F."/>
            <person name="Labrenz M."/>
            <person name="Spormann A.M."/>
            <person name="Op den Camp H."/>
            <person name="Overmann J."/>
            <person name="Amann R."/>
            <person name="Jetten M.S.M."/>
            <person name="Mascher T."/>
            <person name="Medema M.H."/>
            <person name="Devos D.P."/>
            <person name="Kaster A.-K."/>
            <person name="Ovreas L."/>
            <person name="Rohde M."/>
            <person name="Galperin M.Y."/>
            <person name="Jogler C."/>
        </authorList>
    </citation>
    <scope>NUCLEOTIDE SEQUENCE [LARGE SCALE GENOMIC DNA]</scope>
    <source>
        <strain evidence="2 3">Enr13</strain>
    </source>
</reference>
<dbReference type="AlphaFoldDB" id="A0A518HI02"/>